<accession>A0ABS1Q187</accession>
<reference evidence="6 7" key="1">
    <citation type="submission" date="2021-01" db="EMBL/GenBank/DDBJ databases">
        <title>WGS of actinomycetes isolated from Thailand.</title>
        <authorList>
            <person name="Thawai C."/>
        </authorList>
    </citation>
    <scope>NUCLEOTIDE SEQUENCE [LARGE SCALE GENOMIC DNA]</scope>
    <source>
        <strain evidence="6 7">CA3R110</strain>
    </source>
</reference>
<dbReference type="PANTHER" id="PTHR30346:SF0">
    <property type="entry name" value="HCA OPERON TRANSCRIPTIONAL ACTIVATOR HCAR"/>
    <property type="match status" value="1"/>
</dbReference>
<dbReference type="InterPro" id="IPR005119">
    <property type="entry name" value="LysR_subst-bd"/>
</dbReference>
<evidence type="ECO:0000256" key="2">
    <source>
        <dbReference type="ARBA" id="ARBA00023015"/>
    </source>
</evidence>
<evidence type="ECO:0000256" key="3">
    <source>
        <dbReference type="ARBA" id="ARBA00023125"/>
    </source>
</evidence>
<dbReference type="EMBL" id="JAERRG010000021">
    <property type="protein sequence ID" value="MBL1118089.1"/>
    <property type="molecule type" value="Genomic_DNA"/>
</dbReference>
<keyword evidence="2" id="KW-0805">Transcription regulation</keyword>
<sequence>MMLMMPSVVRLTSPLVAMPATDPLAGSDQVDVADLRGRASFRLPPGTDPQWCDFWLATDTADPDPPVVSTIGECLHAVVWRSAVGLLPAAAARRHAAPGVSFVPVTGHQPSRVVLAWRAGEVDMLVHDLIDIVGGGTRTPASVRRAR</sequence>
<dbReference type="Gene3D" id="3.40.190.10">
    <property type="entry name" value="Periplasmic binding protein-like II"/>
    <property type="match status" value="1"/>
</dbReference>
<evidence type="ECO:0000313" key="7">
    <source>
        <dbReference type="Proteomes" id="UP000621510"/>
    </source>
</evidence>
<proteinExistence type="inferred from homology"/>
<dbReference type="PANTHER" id="PTHR30346">
    <property type="entry name" value="TRANSCRIPTIONAL DUAL REGULATOR HCAR-RELATED"/>
    <property type="match status" value="1"/>
</dbReference>
<evidence type="ECO:0000256" key="1">
    <source>
        <dbReference type="ARBA" id="ARBA00009437"/>
    </source>
</evidence>
<keyword evidence="3" id="KW-0238">DNA-binding</keyword>
<name>A0ABS1Q187_9ACTN</name>
<keyword evidence="4" id="KW-0804">Transcription</keyword>
<feature type="domain" description="LysR substrate-binding" evidence="5">
    <location>
        <begin position="15"/>
        <end position="133"/>
    </location>
</feature>
<dbReference type="SUPFAM" id="SSF53850">
    <property type="entry name" value="Periplasmic binding protein-like II"/>
    <property type="match status" value="1"/>
</dbReference>
<dbReference type="Proteomes" id="UP000621510">
    <property type="component" value="Unassembled WGS sequence"/>
</dbReference>
<comment type="caution">
    <text evidence="6">The sequence shown here is derived from an EMBL/GenBank/DDBJ whole genome shotgun (WGS) entry which is preliminary data.</text>
</comment>
<gene>
    <name evidence="6" type="ORF">JK364_37785</name>
</gene>
<organism evidence="6 7">
    <name type="scientific">Streptomyces endocoffeicus</name>
    <dbReference type="NCBI Taxonomy" id="2898945"/>
    <lineage>
        <taxon>Bacteria</taxon>
        <taxon>Bacillati</taxon>
        <taxon>Actinomycetota</taxon>
        <taxon>Actinomycetes</taxon>
        <taxon>Kitasatosporales</taxon>
        <taxon>Streptomycetaceae</taxon>
        <taxon>Streptomyces</taxon>
    </lineage>
</organism>
<dbReference type="Pfam" id="PF03466">
    <property type="entry name" value="LysR_substrate"/>
    <property type="match status" value="1"/>
</dbReference>
<keyword evidence="7" id="KW-1185">Reference proteome</keyword>
<evidence type="ECO:0000313" key="6">
    <source>
        <dbReference type="EMBL" id="MBL1118089.1"/>
    </source>
</evidence>
<protein>
    <recommendedName>
        <fullName evidence="5">LysR substrate-binding domain-containing protein</fullName>
    </recommendedName>
</protein>
<comment type="similarity">
    <text evidence="1">Belongs to the LysR transcriptional regulatory family.</text>
</comment>
<evidence type="ECO:0000259" key="5">
    <source>
        <dbReference type="Pfam" id="PF03466"/>
    </source>
</evidence>
<evidence type="ECO:0000256" key="4">
    <source>
        <dbReference type="ARBA" id="ARBA00023163"/>
    </source>
</evidence>